<evidence type="ECO:0000256" key="11">
    <source>
        <dbReference type="ARBA" id="ARBA00023136"/>
    </source>
</evidence>
<dbReference type="Gene3D" id="3.40.50.300">
    <property type="entry name" value="P-loop containing nucleotide triphosphate hydrolases"/>
    <property type="match status" value="3"/>
</dbReference>
<evidence type="ECO:0000259" key="15">
    <source>
        <dbReference type="PROSITE" id="PS51192"/>
    </source>
</evidence>
<evidence type="ECO:0000256" key="1">
    <source>
        <dbReference type="ARBA" id="ARBA00004170"/>
    </source>
</evidence>
<dbReference type="SUPFAM" id="SSF81886">
    <property type="entry name" value="Helical scaffold and wing domains of SecA"/>
    <property type="match status" value="1"/>
</dbReference>
<comment type="subcellular location">
    <subcellularLocation>
        <location evidence="12">Cell membrane</location>
        <topology evidence="12">Peripheral membrane protein</topology>
        <orientation evidence="12">Cytoplasmic side</orientation>
    </subcellularLocation>
    <subcellularLocation>
        <location evidence="12">Cytoplasm</location>
    </subcellularLocation>
    <subcellularLocation>
        <location evidence="1">Membrane</location>
        <topology evidence="1">Peripheral membrane protein</topology>
    </subcellularLocation>
    <text evidence="12">Distribution is 50-50.</text>
</comment>
<dbReference type="CDD" id="cd17928">
    <property type="entry name" value="DEXDc_SecA"/>
    <property type="match status" value="1"/>
</dbReference>
<keyword evidence="18" id="KW-0347">Helicase</keyword>
<feature type="domain" description="Helicase ATP-binding" evidence="15">
    <location>
        <begin position="102"/>
        <end position="280"/>
    </location>
</feature>
<dbReference type="HAMAP" id="MF_01382">
    <property type="entry name" value="SecA"/>
    <property type="match status" value="1"/>
</dbReference>
<accession>A0ABP0ETC0</accession>
<dbReference type="Gene3D" id="3.90.1440.10">
    <property type="entry name" value="SecA, preprotein cross-linking domain"/>
    <property type="match status" value="1"/>
</dbReference>
<dbReference type="InterPro" id="IPR044722">
    <property type="entry name" value="SecA_SF2_C"/>
</dbReference>
<evidence type="ECO:0000313" key="19">
    <source>
        <dbReference type="Proteomes" id="UP001314241"/>
    </source>
</evidence>
<keyword evidence="5 12" id="KW-0963">Cytoplasm</keyword>
<dbReference type="CDD" id="cd18803">
    <property type="entry name" value="SF2_C_secA"/>
    <property type="match status" value="1"/>
</dbReference>
<dbReference type="PANTHER" id="PTHR30612:SF0">
    <property type="entry name" value="CHLOROPLAST PROTEIN-TRANSPORTING ATPASE"/>
    <property type="match status" value="1"/>
</dbReference>
<feature type="binding site" evidence="12">
    <location>
        <position position="508"/>
    </location>
    <ligand>
        <name>ATP</name>
        <dbReference type="ChEBI" id="CHEBI:30616"/>
    </ligand>
</feature>
<dbReference type="PROSITE" id="PS51192">
    <property type="entry name" value="HELICASE_ATP_BIND_1"/>
    <property type="match status" value="1"/>
</dbReference>
<dbReference type="PRINTS" id="PR00906">
    <property type="entry name" value="SECA"/>
</dbReference>
<comment type="caution">
    <text evidence="18">The sequence shown here is derived from an EMBL/GenBank/DDBJ whole genome shotgun (WGS) entry which is preliminary data.</text>
</comment>
<keyword evidence="18" id="KW-0378">Hydrolase</keyword>
<dbReference type="Pfam" id="PF21090">
    <property type="entry name" value="P-loop_SecA"/>
    <property type="match status" value="2"/>
</dbReference>
<dbReference type="InterPro" id="IPR000185">
    <property type="entry name" value="SecA"/>
</dbReference>
<dbReference type="InterPro" id="IPR011116">
    <property type="entry name" value="SecA_Wing/Scaffold"/>
</dbReference>
<feature type="binding site" evidence="12">
    <location>
        <position position="100"/>
    </location>
    <ligand>
        <name>ATP</name>
        <dbReference type="ChEBI" id="CHEBI:30616"/>
    </ligand>
</feature>
<dbReference type="Pfam" id="PF01043">
    <property type="entry name" value="SecA_PP_bind"/>
    <property type="match status" value="1"/>
</dbReference>
<proteinExistence type="inferred from homology"/>
<comment type="function">
    <text evidence="12">Part of the Sec protein translocase complex. Interacts with the SecYEG preprotein conducting channel. Has a central role in coupling the hydrolysis of ATP to the transfer of proteins into and across the cell membrane, serving as an ATP-driven molecular motor driving the stepwise translocation of polypeptide chains across the membrane.</text>
</comment>
<keyword evidence="10 12" id="KW-0811">Translocation</keyword>
<dbReference type="InterPro" id="IPR011115">
    <property type="entry name" value="SecA_DEAD"/>
</dbReference>
<sequence length="802" mass="90692">MANPVRKLLDNSKRQLKKIDKIADQVESYADTMSVMSDEALQAKTAEFKQRIKEATANSKDKEAELKDLNKILSDILPEAFAVSREAAKRVLGLYPFHVQIMGAIVLNEGNLAEMKTGEGKTLTATMAVYLNALAGRGVHVVTVNDYLSKRDAEQMGQLYNWLGLTVGVNVGDDSPEDKRAAYDADITYSTNFNIGFDYLRDNMVTRAEDRVMQRGLNFALIDEADSILIDTARTPLIISGPGSGISPLYEQADRFVKTLTRDDDYKVDEEAKNTTLTSEGIKNAEVFFNLDNLYDAENTALTHHIDQALRANFNYLRDKDYVVQDGEIKLIDQSTGRISDGTRLSDGLHQAIEAKEGVEIREENKSMAQITYQNLFRMYKKLSGMTGTAKTEEEELREIYNMDVVQIPTNKPVLRVDEADVLYPSLESKYNAVIKEVTELHAKGQPVLLGTGSVESSELVSKLLTAHHIPHNVLNAKNNEKEAEIIANAGQRGAVTVATNMAGRGTDIKLGPGVNELGGLAVIATERHESRRIDNQLRGRAGRQGDNGFSKFFLSLQDDLMIRFGAERVRMLLQRMNMDEEDTVITSRWITRSVESAQKRVEGNNYDTRKNVLQYDDVVREQRELIYRERDEVLDEKKSLDEVLMPMVKRTIDRVVDAQTEETDPAKWHLDEITNFVDNALSVGSNGMVRLQNMSRQEMKDKLFSVAQQSFNEKKKVLNEDDQMLAFERIVILRAVDQHWTDHIDSLDRLRQGVGLRGYGQLNPLIEYQNEAFANFNKMIEDIEYDATRTFMKSEIRQRIA</sequence>
<dbReference type="SMART" id="SM00957">
    <property type="entry name" value="SecA_DEAD"/>
    <property type="match status" value="1"/>
</dbReference>
<dbReference type="EMBL" id="CAWVOH010000003">
    <property type="protein sequence ID" value="CAK8054672.1"/>
    <property type="molecule type" value="Genomic_DNA"/>
</dbReference>
<dbReference type="PROSITE" id="PS51196">
    <property type="entry name" value="SECA_MOTOR_DEAD"/>
    <property type="match status" value="1"/>
</dbReference>
<evidence type="ECO:0000259" key="17">
    <source>
        <dbReference type="PROSITE" id="PS51196"/>
    </source>
</evidence>
<dbReference type="SMART" id="SM00958">
    <property type="entry name" value="SecA_PP_bind"/>
    <property type="match status" value="1"/>
</dbReference>
<evidence type="ECO:0000256" key="12">
    <source>
        <dbReference type="HAMAP-Rule" id="MF_01382"/>
    </source>
</evidence>
<dbReference type="SUPFAM" id="SSF81767">
    <property type="entry name" value="Pre-protein crosslinking domain of SecA"/>
    <property type="match status" value="1"/>
</dbReference>
<keyword evidence="6 12" id="KW-0547">Nucleotide-binding</keyword>
<reference evidence="18 19" key="1">
    <citation type="submission" date="2024-01" db="EMBL/GenBank/DDBJ databases">
        <authorList>
            <person name="Botero Cardona J."/>
        </authorList>
    </citation>
    <scope>NUCLEOTIDE SEQUENCE [LARGE SCALE GENOMIC DNA]</scope>
    <source>
        <strain evidence="18 19">LMG 33000</strain>
    </source>
</reference>
<evidence type="ECO:0000256" key="4">
    <source>
        <dbReference type="ARBA" id="ARBA00022475"/>
    </source>
</evidence>
<organism evidence="18 19">
    <name type="scientific">Eupransor demetentiae</name>
    <dbReference type="NCBI Taxonomy" id="3109584"/>
    <lineage>
        <taxon>Bacteria</taxon>
        <taxon>Bacillati</taxon>
        <taxon>Bacillota</taxon>
        <taxon>Bacilli</taxon>
        <taxon>Lactobacillales</taxon>
        <taxon>Lactobacillaceae</taxon>
        <taxon>Eupransor</taxon>
    </lineage>
</organism>
<dbReference type="EC" id="7.4.2.8" evidence="12"/>
<dbReference type="InterPro" id="IPR014001">
    <property type="entry name" value="Helicase_ATP-bd"/>
</dbReference>
<evidence type="ECO:0000256" key="6">
    <source>
        <dbReference type="ARBA" id="ARBA00022741"/>
    </source>
</evidence>
<evidence type="ECO:0000256" key="13">
    <source>
        <dbReference type="RuleBase" id="RU003874"/>
    </source>
</evidence>
<dbReference type="Pfam" id="PF07516">
    <property type="entry name" value="SecA_SW"/>
    <property type="match status" value="1"/>
</dbReference>
<evidence type="ECO:0000256" key="10">
    <source>
        <dbReference type="ARBA" id="ARBA00023010"/>
    </source>
</evidence>
<evidence type="ECO:0000256" key="7">
    <source>
        <dbReference type="ARBA" id="ARBA00022840"/>
    </source>
</evidence>
<feature type="coiled-coil region" evidence="14">
    <location>
        <begin position="45"/>
        <end position="72"/>
    </location>
</feature>
<dbReference type="NCBIfam" id="NF006630">
    <property type="entry name" value="PRK09200.1"/>
    <property type="match status" value="1"/>
</dbReference>
<evidence type="ECO:0000313" key="18">
    <source>
        <dbReference type="EMBL" id="CAK8054672.1"/>
    </source>
</evidence>
<dbReference type="NCBIfam" id="TIGR00963">
    <property type="entry name" value="secA"/>
    <property type="match status" value="1"/>
</dbReference>
<gene>
    <name evidence="12" type="primary">secA</name>
    <name evidence="18" type="ORF">R54876_GBNLAHCA_01247</name>
</gene>
<keyword evidence="11 12" id="KW-0472">Membrane</keyword>
<evidence type="ECO:0000256" key="8">
    <source>
        <dbReference type="ARBA" id="ARBA00022927"/>
    </source>
</evidence>
<dbReference type="SUPFAM" id="SSF52540">
    <property type="entry name" value="P-loop containing nucleoside triphosphate hydrolases"/>
    <property type="match status" value="2"/>
</dbReference>
<dbReference type="Proteomes" id="UP001314241">
    <property type="component" value="Unassembled WGS sequence"/>
</dbReference>
<evidence type="ECO:0000256" key="5">
    <source>
        <dbReference type="ARBA" id="ARBA00022490"/>
    </source>
</evidence>
<evidence type="ECO:0000259" key="16">
    <source>
        <dbReference type="PROSITE" id="PS51194"/>
    </source>
</evidence>
<feature type="domain" description="SecA family profile" evidence="17">
    <location>
        <begin position="1"/>
        <end position="586"/>
    </location>
</feature>
<dbReference type="PANTHER" id="PTHR30612">
    <property type="entry name" value="SECA INNER MEMBRANE COMPONENT OF SEC PROTEIN SECRETION SYSTEM"/>
    <property type="match status" value="1"/>
</dbReference>
<keyword evidence="3 12" id="KW-0813">Transport</keyword>
<keyword evidence="8 12" id="KW-0653">Protein transport</keyword>
<protein>
    <recommendedName>
        <fullName evidence="12 13">Protein translocase subunit SecA</fullName>
        <ecNumber evidence="12">7.4.2.8</ecNumber>
    </recommendedName>
</protein>
<dbReference type="RefSeq" id="WP_349642223.1">
    <property type="nucleotide sequence ID" value="NZ_CAWVOH010000003.1"/>
</dbReference>
<keyword evidence="14" id="KW-0175">Coiled coil</keyword>
<keyword evidence="4 12" id="KW-1003">Cell membrane</keyword>
<comment type="catalytic activity">
    <reaction evidence="12">
        <text>ATP + H2O + cellular proteinSide 1 = ADP + phosphate + cellular proteinSide 2.</text>
        <dbReference type="EC" id="7.4.2.8"/>
    </reaction>
</comment>
<dbReference type="Gene3D" id="1.10.3060.10">
    <property type="entry name" value="Helical scaffold and wing domains of SecA"/>
    <property type="match status" value="1"/>
</dbReference>
<dbReference type="InterPro" id="IPR036670">
    <property type="entry name" value="SecA_X-link_sf"/>
</dbReference>
<dbReference type="InterPro" id="IPR011130">
    <property type="entry name" value="SecA_preprotein_X-link_dom"/>
</dbReference>
<dbReference type="Pfam" id="PF07517">
    <property type="entry name" value="SecA_DEAD"/>
    <property type="match status" value="1"/>
</dbReference>
<keyword evidence="19" id="KW-1185">Reference proteome</keyword>
<evidence type="ECO:0000256" key="3">
    <source>
        <dbReference type="ARBA" id="ARBA00022448"/>
    </source>
</evidence>
<dbReference type="InterPro" id="IPR036266">
    <property type="entry name" value="SecA_Wing/Scaffold_sf"/>
</dbReference>
<feature type="domain" description="Helicase C-terminal" evidence="16">
    <location>
        <begin position="426"/>
        <end position="592"/>
    </location>
</feature>
<dbReference type="InterPro" id="IPR014018">
    <property type="entry name" value="SecA_motor_DEAD"/>
</dbReference>
<name>A0ABP0ETC0_9LACO</name>
<evidence type="ECO:0000256" key="14">
    <source>
        <dbReference type="SAM" id="Coils"/>
    </source>
</evidence>
<dbReference type="PROSITE" id="PS51194">
    <property type="entry name" value="HELICASE_CTER"/>
    <property type="match status" value="1"/>
</dbReference>
<dbReference type="InterPro" id="IPR027417">
    <property type="entry name" value="P-loop_NTPase"/>
</dbReference>
<feature type="binding site" evidence="12">
    <location>
        <begin position="118"/>
        <end position="122"/>
    </location>
    <ligand>
        <name>ATP</name>
        <dbReference type="ChEBI" id="CHEBI:30616"/>
    </ligand>
</feature>
<evidence type="ECO:0000256" key="2">
    <source>
        <dbReference type="ARBA" id="ARBA00007650"/>
    </source>
</evidence>
<dbReference type="InterPro" id="IPR020937">
    <property type="entry name" value="SecA_CS"/>
</dbReference>
<keyword evidence="7 12" id="KW-0067">ATP-binding</keyword>
<dbReference type="GO" id="GO:0004386">
    <property type="term" value="F:helicase activity"/>
    <property type="evidence" value="ECO:0007669"/>
    <property type="project" value="UniProtKB-KW"/>
</dbReference>
<dbReference type="PROSITE" id="PS01312">
    <property type="entry name" value="SECA"/>
    <property type="match status" value="1"/>
</dbReference>
<comment type="similarity">
    <text evidence="2 12 13">Belongs to the SecA family.</text>
</comment>
<evidence type="ECO:0000256" key="9">
    <source>
        <dbReference type="ARBA" id="ARBA00022967"/>
    </source>
</evidence>
<comment type="subunit">
    <text evidence="12">Monomer and homodimer. Part of the essential Sec protein translocation apparatus which comprises SecA, SecYEG and auxiliary proteins SecDF. Other proteins may also be involved.</text>
</comment>
<keyword evidence="9 12" id="KW-1278">Translocase</keyword>
<dbReference type="InterPro" id="IPR001650">
    <property type="entry name" value="Helicase_C-like"/>
</dbReference>